<sequence>MPILLTVIGIFFIFEASSVTAFRQLDDSFYYLKQQLMWGVLGVGMMTFLSKFNYRRFYYLAFPFLLLTLVLLTIVLIPGIGTTVYGARRWINLGFFSFQPTEFAKIAVILYISSWFLYKQRARFLHFMFILGLMIALIMIQPDLGTAILIFSLFVTLYFLSGGNLTYILGLIPIAGIGGIVLVVTSPYRLRRLMAFVNPASDPKGISYHINQILISLSSGGIFGKGFTNSRQKYQFLPEAHTDSIFAIIGEEVGFIGAILLIGIYIMLLYAVYKAALKAQDRFGYLLASGALIILGLQLVINLGGMIGVIPLTGVPLPFVSYGGSSLLVFYALMGIVINIAKGQKG</sequence>
<evidence type="ECO:0000313" key="22">
    <source>
        <dbReference type="EMBL" id="OGK32023.1"/>
    </source>
</evidence>
<feature type="transmembrane region" description="Helical" evidence="21">
    <location>
        <begin position="165"/>
        <end position="185"/>
    </location>
</feature>
<accession>A0A1F7HLP9</accession>
<dbReference type="GO" id="GO:0051301">
    <property type="term" value="P:cell division"/>
    <property type="evidence" value="ECO:0007669"/>
    <property type="project" value="UniProtKB-KW"/>
</dbReference>
<evidence type="ECO:0000256" key="11">
    <source>
        <dbReference type="ARBA" id="ARBA00023136"/>
    </source>
</evidence>
<dbReference type="GO" id="GO:0015648">
    <property type="term" value="F:lipid-linked peptidoglycan transporter activity"/>
    <property type="evidence" value="ECO:0007669"/>
    <property type="project" value="TreeGrafter"/>
</dbReference>
<feature type="transmembrane region" description="Helical" evidence="21">
    <location>
        <begin position="100"/>
        <end position="118"/>
    </location>
</feature>
<evidence type="ECO:0000256" key="14">
    <source>
        <dbReference type="ARBA" id="ARBA00032370"/>
    </source>
</evidence>
<keyword evidence="12" id="KW-0131">Cell cycle</keyword>
<evidence type="ECO:0000256" key="7">
    <source>
        <dbReference type="ARBA" id="ARBA00022692"/>
    </source>
</evidence>
<dbReference type="InterPro" id="IPR001182">
    <property type="entry name" value="FtsW/RodA"/>
</dbReference>
<feature type="transmembrane region" description="Helical" evidence="21">
    <location>
        <begin position="285"/>
        <end position="307"/>
    </location>
</feature>
<comment type="subcellular location">
    <subcellularLocation>
        <location evidence="1">Cell membrane</location>
        <topology evidence="1">Multi-pass membrane protein</topology>
    </subcellularLocation>
</comment>
<comment type="caution">
    <text evidence="22">The sequence shown here is derived from an EMBL/GenBank/DDBJ whole genome shotgun (WGS) entry which is preliminary data.</text>
</comment>
<feature type="transmembrane region" description="Helical" evidence="21">
    <location>
        <begin position="31"/>
        <end position="50"/>
    </location>
</feature>
<evidence type="ECO:0000256" key="17">
    <source>
        <dbReference type="ARBA" id="ARBA00041185"/>
    </source>
</evidence>
<keyword evidence="11 21" id="KW-0472">Membrane</keyword>
<dbReference type="GO" id="GO:0008955">
    <property type="term" value="F:peptidoglycan glycosyltransferase activity"/>
    <property type="evidence" value="ECO:0007669"/>
    <property type="project" value="UniProtKB-EC"/>
</dbReference>
<feature type="transmembrane region" description="Helical" evidence="21">
    <location>
        <begin position="244"/>
        <end position="273"/>
    </location>
</feature>
<keyword evidence="7 21" id="KW-0812">Transmembrane</keyword>
<keyword evidence="8" id="KW-0133">Cell shape</keyword>
<keyword evidence="3" id="KW-1003">Cell membrane</keyword>
<evidence type="ECO:0000256" key="3">
    <source>
        <dbReference type="ARBA" id="ARBA00022475"/>
    </source>
</evidence>
<dbReference type="EC" id="2.4.99.28" evidence="19"/>
<feature type="transmembrane region" description="Helical" evidence="21">
    <location>
        <begin position="130"/>
        <end position="159"/>
    </location>
</feature>
<feature type="transmembrane region" description="Helical" evidence="21">
    <location>
        <begin position="57"/>
        <end position="80"/>
    </location>
</feature>
<dbReference type="InterPro" id="IPR013437">
    <property type="entry name" value="FtsW"/>
</dbReference>
<dbReference type="AlphaFoldDB" id="A0A1F7HLP9"/>
<evidence type="ECO:0000313" key="23">
    <source>
        <dbReference type="Proteomes" id="UP000178098"/>
    </source>
</evidence>
<dbReference type="InterPro" id="IPR018365">
    <property type="entry name" value="Cell_cycle_FtsW-rel_CS"/>
</dbReference>
<evidence type="ECO:0000256" key="15">
    <source>
        <dbReference type="ARBA" id="ARBA00033270"/>
    </source>
</evidence>
<evidence type="ECO:0000256" key="13">
    <source>
        <dbReference type="ARBA" id="ARBA00023316"/>
    </source>
</evidence>
<organism evidence="22 23">
    <name type="scientific">Candidatus Roizmanbacteria bacterium RIFCSPHIGHO2_02_FULL_43_11</name>
    <dbReference type="NCBI Taxonomy" id="1802043"/>
    <lineage>
        <taxon>Bacteria</taxon>
        <taxon>Candidatus Roizmaniibacteriota</taxon>
    </lineage>
</organism>
<evidence type="ECO:0000256" key="19">
    <source>
        <dbReference type="ARBA" id="ARBA00044770"/>
    </source>
</evidence>
<evidence type="ECO:0000256" key="9">
    <source>
        <dbReference type="ARBA" id="ARBA00022984"/>
    </source>
</evidence>
<evidence type="ECO:0000256" key="6">
    <source>
        <dbReference type="ARBA" id="ARBA00022679"/>
    </source>
</evidence>
<name>A0A1F7HLP9_9BACT</name>
<dbReference type="Proteomes" id="UP000178098">
    <property type="component" value="Unassembled WGS sequence"/>
</dbReference>
<dbReference type="GO" id="GO:0008360">
    <property type="term" value="P:regulation of cell shape"/>
    <property type="evidence" value="ECO:0007669"/>
    <property type="project" value="UniProtKB-KW"/>
</dbReference>
<evidence type="ECO:0000256" key="12">
    <source>
        <dbReference type="ARBA" id="ARBA00023306"/>
    </source>
</evidence>
<keyword evidence="4 22" id="KW-0132">Cell division</keyword>
<dbReference type="EMBL" id="MFZT01000003">
    <property type="protein sequence ID" value="OGK32023.1"/>
    <property type="molecule type" value="Genomic_DNA"/>
</dbReference>
<evidence type="ECO:0000256" key="2">
    <source>
        <dbReference type="ARBA" id="ARBA00004752"/>
    </source>
</evidence>
<dbReference type="GO" id="GO:0071555">
    <property type="term" value="P:cell wall organization"/>
    <property type="evidence" value="ECO:0007669"/>
    <property type="project" value="UniProtKB-KW"/>
</dbReference>
<comment type="catalytic activity">
    <reaction evidence="20">
        <text>[GlcNAc-(1-&gt;4)-Mur2Ac(oyl-L-Ala-gamma-D-Glu-L-Lys-D-Ala-D-Ala)](n)-di-trans,octa-cis-undecaprenyl diphosphate + beta-D-GlcNAc-(1-&gt;4)-Mur2Ac(oyl-L-Ala-gamma-D-Glu-L-Lys-D-Ala-D-Ala)-di-trans,octa-cis-undecaprenyl diphosphate = [GlcNAc-(1-&gt;4)-Mur2Ac(oyl-L-Ala-gamma-D-Glu-L-Lys-D-Ala-D-Ala)](n+1)-di-trans,octa-cis-undecaprenyl diphosphate + di-trans,octa-cis-undecaprenyl diphosphate + H(+)</text>
        <dbReference type="Rhea" id="RHEA:23708"/>
        <dbReference type="Rhea" id="RHEA-COMP:9602"/>
        <dbReference type="Rhea" id="RHEA-COMP:9603"/>
        <dbReference type="ChEBI" id="CHEBI:15378"/>
        <dbReference type="ChEBI" id="CHEBI:58405"/>
        <dbReference type="ChEBI" id="CHEBI:60033"/>
        <dbReference type="ChEBI" id="CHEBI:78435"/>
        <dbReference type="EC" id="2.4.99.28"/>
    </reaction>
</comment>
<evidence type="ECO:0000256" key="10">
    <source>
        <dbReference type="ARBA" id="ARBA00022989"/>
    </source>
</evidence>
<reference evidence="22 23" key="1">
    <citation type="journal article" date="2016" name="Nat. Commun.">
        <title>Thousands of microbial genomes shed light on interconnected biogeochemical processes in an aquifer system.</title>
        <authorList>
            <person name="Anantharaman K."/>
            <person name="Brown C.T."/>
            <person name="Hug L.A."/>
            <person name="Sharon I."/>
            <person name="Castelle C.J."/>
            <person name="Probst A.J."/>
            <person name="Thomas B.C."/>
            <person name="Singh A."/>
            <person name="Wilkins M.J."/>
            <person name="Karaoz U."/>
            <person name="Brodie E.L."/>
            <person name="Williams K.H."/>
            <person name="Hubbard S.S."/>
            <person name="Banfield J.F."/>
        </authorList>
    </citation>
    <scope>NUCLEOTIDE SEQUENCE [LARGE SCALE GENOMIC DNA]</scope>
</reference>
<gene>
    <name evidence="22" type="ORF">A3D08_03905</name>
</gene>
<dbReference type="NCBIfam" id="TIGR02614">
    <property type="entry name" value="ftsW"/>
    <property type="match status" value="1"/>
</dbReference>
<evidence type="ECO:0000256" key="18">
    <source>
        <dbReference type="ARBA" id="ARBA00041418"/>
    </source>
</evidence>
<keyword evidence="9" id="KW-0573">Peptidoglycan synthesis</keyword>
<evidence type="ECO:0000256" key="20">
    <source>
        <dbReference type="ARBA" id="ARBA00049902"/>
    </source>
</evidence>
<keyword evidence="13" id="KW-0961">Cell wall biogenesis/degradation</keyword>
<comment type="similarity">
    <text evidence="16">Belongs to the SEDS family. FtsW subfamily.</text>
</comment>
<dbReference type="Pfam" id="PF01098">
    <property type="entry name" value="FTSW_RODA_SPOVE"/>
    <property type="match status" value="1"/>
</dbReference>
<keyword evidence="5" id="KW-0328">Glycosyltransferase</keyword>
<dbReference type="GO" id="GO:0005886">
    <property type="term" value="C:plasma membrane"/>
    <property type="evidence" value="ECO:0007669"/>
    <property type="project" value="UniProtKB-SubCell"/>
</dbReference>
<keyword evidence="6" id="KW-0808">Transferase</keyword>
<protein>
    <recommendedName>
        <fullName evidence="17">Probable peptidoglycan glycosyltransferase FtsW</fullName>
        <ecNumber evidence="19">2.4.99.28</ecNumber>
    </recommendedName>
    <alternativeName>
        <fullName evidence="18">Cell division protein FtsW</fullName>
    </alternativeName>
    <alternativeName>
        <fullName evidence="15">Cell wall polymerase</fullName>
    </alternativeName>
    <alternativeName>
        <fullName evidence="14">Peptidoglycan polymerase</fullName>
    </alternativeName>
</protein>
<dbReference type="PANTHER" id="PTHR30474">
    <property type="entry name" value="CELL CYCLE PROTEIN"/>
    <property type="match status" value="1"/>
</dbReference>
<evidence type="ECO:0000256" key="4">
    <source>
        <dbReference type="ARBA" id="ARBA00022618"/>
    </source>
</evidence>
<keyword evidence="10 21" id="KW-1133">Transmembrane helix</keyword>
<evidence type="ECO:0000256" key="21">
    <source>
        <dbReference type="SAM" id="Phobius"/>
    </source>
</evidence>
<evidence type="ECO:0000256" key="16">
    <source>
        <dbReference type="ARBA" id="ARBA00038053"/>
    </source>
</evidence>
<evidence type="ECO:0000256" key="5">
    <source>
        <dbReference type="ARBA" id="ARBA00022676"/>
    </source>
</evidence>
<dbReference type="GO" id="GO:0009252">
    <property type="term" value="P:peptidoglycan biosynthetic process"/>
    <property type="evidence" value="ECO:0007669"/>
    <property type="project" value="UniProtKB-KW"/>
</dbReference>
<dbReference type="PANTHER" id="PTHR30474:SF2">
    <property type="entry name" value="PEPTIDOGLYCAN GLYCOSYLTRANSFERASE FTSW-RELATED"/>
    <property type="match status" value="1"/>
</dbReference>
<proteinExistence type="inferred from homology"/>
<evidence type="ECO:0000256" key="8">
    <source>
        <dbReference type="ARBA" id="ARBA00022960"/>
    </source>
</evidence>
<evidence type="ECO:0000256" key="1">
    <source>
        <dbReference type="ARBA" id="ARBA00004651"/>
    </source>
</evidence>
<dbReference type="PROSITE" id="PS00428">
    <property type="entry name" value="FTSW_RODA_SPOVE"/>
    <property type="match status" value="1"/>
</dbReference>
<feature type="transmembrane region" description="Helical" evidence="21">
    <location>
        <begin position="319"/>
        <end position="341"/>
    </location>
</feature>
<comment type="pathway">
    <text evidence="2">Cell wall biogenesis; peptidoglycan biosynthesis.</text>
</comment>
<dbReference type="GO" id="GO:0032153">
    <property type="term" value="C:cell division site"/>
    <property type="evidence" value="ECO:0007669"/>
    <property type="project" value="TreeGrafter"/>
</dbReference>